<keyword evidence="2" id="KW-0285">Flavoprotein</keyword>
<protein>
    <recommendedName>
        <fullName evidence="5">FAD/NAD(P)-binding domain-containing protein</fullName>
    </recommendedName>
</protein>
<comment type="cofactor">
    <cofactor evidence="1">
        <name>FMN</name>
        <dbReference type="ChEBI" id="CHEBI:58210"/>
    </cofactor>
</comment>
<feature type="non-terminal residue" evidence="6">
    <location>
        <position position="1"/>
    </location>
</feature>
<dbReference type="InterPro" id="IPR051793">
    <property type="entry name" value="NADH:flavin_oxidoreductase"/>
</dbReference>
<dbReference type="EMBL" id="BARW01038023">
    <property type="protein sequence ID" value="GAJ19872.1"/>
    <property type="molecule type" value="Genomic_DNA"/>
</dbReference>
<dbReference type="Gene3D" id="3.20.20.70">
    <property type="entry name" value="Aldolase class I"/>
    <property type="match status" value="1"/>
</dbReference>
<sequence length="181" mass="19604">EDILADGKADLIGMARALFTDPELPVKASRGEFDDIRKCIACNTCIDSLELGPIHCPVNPTLGRERELEIKPAARKKKVLVIGGGPAGLETARVAALRGHEVTLYEKETRLGGQWLLATIPPHKEEFIELINYQTRQLARLGVTVKLGEEVTAPLVQELKPDAVVVATGSVSRELPVPGIN</sequence>
<evidence type="ECO:0000256" key="2">
    <source>
        <dbReference type="ARBA" id="ARBA00022630"/>
    </source>
</evidence>
<feature type="domain" description="FAD/NAD(P)-binding" evidence="5">
    <location>
        <begin position="77"/>
        <end position="180"/>
    </location>
</feature>
<evidence type="ECO:0000313" key="6">
    <source>
        <dbReference type="EMBL" id="GAJ19872.1"/>
    </source>
</evidence>
<evidence type="ECO:0000256" key="3">
    <source>
        <dbReference type="ARBA" id="ARBA00022643"/>
    </source>
</evidence>
<comment type="caution">
    <text evidence="6">The sequence shown here is derived from an EMBL/GenBank/DDBJ whole genome shotgun (WGS) entry which is preliminary data.</text>
</comment>
<evidence type="ECO:0000259" key="5">
    <source>
        <dbReference type="Pfam" id="PF07992"/>
    </source>
</evidence>
<organism evidence="6">
    <name type="scientific">marine sediment metagenome</name>
    <dbReference type="NCBI Taxonomy" id="412755"/>
    <lineage>
        <taxon>unclassified sequences</taxon>
        <taxon>metagenomes</taxon>
        <taxon>ecological metagenomes</taxon>
    </lineage>
</organism>
<name>X1VKX5_9ZZZZ</name>
<evidence type="ECO:0000256" key="1">
    <source>
        <dbReference type="ARBA" id="ARBA00001917"/>
    </source>
</evidence>
<dbReference type="GO" id="GO:0016491">
    <property type="term" value="F:oxidoreductase activity"/>
    <property type="evidence" value="ECO:0007669"/>
    <property type="project" value="UniProtKB-KW"/>
</dbReference>
<dbReference type="InterPro" id="IPR023753">
    <property type="entry name" value="FAD/NAD-binding_dom"/>
</dbReference>
<dbReference type="InterPro" id="IPR013785">
    <property type="entry name" value="Aldolase_TIM"/>
</dbReference>
<feature type="non-terminal residue" evidence="6">
    <location>
        <position position="181"/>
    </location>
</feature>
<dbReference type="Gene3D" id="3.40.50.720">
    <property type="entry name" value="NAD(P)-binding Rossmann-like Domain"/>
    <property type="match status" value="1"/>
</dbReference>
<dbReference type="AlphaFoldDB" id="X1VKX5"/>
<reference evidence="6" key="1">
    <citation type="journal article" date="2014" name="Front. Microbiol.">
        <title>High frequency of phylogenetically diverse reductive dehalogenase-homologous genes in deep subseafloor sedimentary metagenomes.</title>
        <authorList>
            <person name="Kawai M."/>
            <person name="Futagami T."/>
            <person name="Toyoda A."/>
            <person name="Takaki Y."/>
            <person name="Nishi S."/>
            <person name="Hori S."/>
            <person name="Arai W."/>
            <person name="Tsubouchi T."/>
            <person name="Morono Y."/>
            <person name="Uchiyama I."/>
            <person name="Ito T."/>
            <person name="Fujiyama A."/>
            <person name="Inagaki F."/>
            <person name="Takami H."/>
        </authorList>
    </citation>
    <scope>NUCLEOTIDE SEQUENCE</scope>
    <source>
        <strain evidence="6">Expedition CK06-06</strain>
    </source>
</reference>
<dbReference type="PRINTS" id="PR00368">
    <property type="entry name" value="FADPNR"/>
</dbReference>
<dbReference type="Pfam" id="PF07992">
    <property type="entry name" value="Pyr_redox_2"/>
    <property type="match status" value="1"/>
</dbReference>
<accession>X1VKX5</accession>
<dbReference type="SUPFAM" id="SSF51971">
    <property type="entry name" value="Nucleotide-binding domain"/>
    <property type="match status" value="1"/>
</dbReference>
<keyword evidence="3" id="KW-0288">FMN</keyword>
<gene>
    <name evidence="6" type="ORF">S12H4_58509</name>
</gene>
<dbReference type="PANTHER" id="PTHR42917">
    <property type="entry name" value="2,4-DIENOYL-COA REDUCTASE"/>
    <property type="match status" value="1"/>
</dbReference>
<dbReference type="PANTHER" id="PTHR42917:SF2">
    <property type="entry name" value="2,4-DIENOYL-COA REDUCTASE [(2E)-ENOYL-COA-PRODUCING]"/>
    <property type="match status" value="1"/>
</dbReference>
<evidence type="ECO:0000256" key="4">
    <source>
        <dbReference type="ARBA" id="ARBA00023002"/>
    </source>
</evidence>
<dbReference type="PRINTS" id="PR00411">
    <property type="entry name" value="PNDRDTASEI"/>
</dbReference>
<dbReference type="SUPFAM" id="SSF51395">
    <property type="entry name" value="FMN-linked oxidoreductases"/>
    <property type="match status" value="1"/>
</dbReference>
<proteinExistence type="predicted"/>
<keyword evidence="4" id="KW-0560">Oxidoreductase</keyword>